<dbReference type="PIRSF" id="PIRSF021700">
    <property type="entry name" value="3_dmu_93_MTrfase"/>
    <property type="match status" value="1"/>
</dbReference>
<evidence type="ECO:0000313" key="3">
    <source>
        <dbReference type="Proteomes" id="UP000000822"/>
    </source>
</evidence>
<dbReference type="PhylomeDB" id="Q8ET59"/>
<keyword evidence="3" id="KW-1185">Reference proteome</keyword>
<organism evidence="2 3">
    <name type="scientific">Oceanobacillus iheyensis (strain DSM 14371 / CIP 107618 / JCM 11309 / KCTC 3954 / HTE831)</name>
    <dbReference type="NCBI Taxonomy" id="221109"/>
    <lineage>
        <taxon>Bacteria</taxon>
        <taxon>Bacillati</taxon>
        <taxon>Bacillota</taxon>
        <taxon>Bacilli</taxon>
        <taxon>Bacillales</taxon>
        <taxon>Bacillaceae</taxon>
        <taxon>Oceanobacillus</taxon>
    </lineage>
</organism>
<feature type="domain" description="PhnB-like" evidence="1">
    <location>
        <begin position="5"/>
        <end position="129"/>
    </location>
</feature>
<dbReference type="SUPFAM" id="SSF54593">
    <property type="entry name" value="Glyoxalase/Bleomycin resistance protein/Dihydroxybiphenyl dioxygenase"/>
    <property type="match status" value="1"/>
</dbReference>
<dbReference type="Gene3D" id="3.30.720.100">
    <property type="match status" value="1"/>
</dbReference>
<proteinExistence type="predicted"/>
<dbReference type="KEGG" id="oih:OB0403"/>
<dbReference type="CDD" id="cd06588">
    <property type="entry name" value="PhnB_like"/>
    <property type="match status" value="1"/>
</dbReference>
<dbReference type="STRING" id="221109.gene:10732606"/>
<sequence>MVKQQVHPFLMFEGKAEEAINLYQSVFSDVDIPFIERYGSEVEGMEGKILRAVIVIKGQEIMCMDSFIQHDFSFTPSMSLFVTCDDEQELQDVFTKFSQEGEIRMPIDNHGFSKQFGWVEDKFGVNWQLNVE</sequence>
<dbReference type="AlphaFoldDB" id="Q8ET59"/>
<dbReference type="Gene3D" id="3.30.720.110">
    <property type="match status" value="1"/>
</dbReference>
<dbReference type="OrthoDB" id="9806473at2"/>
<dbReference type="InterPro" id="IPR029068">
    <property type="entry name" value="Glyas_Bleomycin-R_OHBP_Dase"/>
</dbReference>
<reference evidence="2 3" key="2">
    <citation type="journal article" date="2002" name="Nucleic Acids Res.">
        <title>Genome sequence of Oceanobacillus iheyensis isolated from the Iheya Ridge and its unexpected adaptive capabilities to extreme environments.</title>
        <authorList>
            <person name="Takami H."/>
            <person name="Takaki Y."/>
            <person name="Uchiyama I."/>
        </authorList>
    </citation>
    <scope>NUCLEOTIDE SEQUENCE [LARGE SCALE GENOMIC DNA]</scope>
    <source>
        <strain evidence="3">DSM 14371 / CIP 107618 / JCM 11309 / KCTC 3954 / HTE831</strain>
    </source>
</reference>
<dbReference type="HOGENOM" id="CLU_046006_17_4_9"/>
<dbReference type="eggNOG" id="COG3865">
    <property type="taxonomic scope" value="Bacteria"/>
</dbReference>
<dbReference type="InterPro" id="IPR028973">
    <property type="entry name" value="PhnB-like"/>
</dbReference>
<dbReference type="PANTHER" id="PTHR33990:SF4">
    <property type="entry name" value="PHNB-LIKE DOMAIN-CONTAINING PROTEIN"/>
    <property type="match status" value="1"/>
</dbReference>
<dbReference type="Pfam" id="PF06983">
    <property type="entry name" value="3-dmu-9_3-mt"/>
    <property type="match status" value="1"/>
</dbReference>
<gene>
    <name evidence="2" type="ordered locus">OB0403</name>
</gene>
<name>Q8ET59_OCEIH</name>
<dbReference type="EMBL" id="BA000028">
    <property type="protein sequence ID" value="BAC12359.1"/>
    <property type="molecule type" value="Genomic_DNA"/>
</dbReference>
<dbReference type="RefSeq" id="WP_011064809.1">
    <property type="nucleotide sequence ID" value="NC_004193.1"/>
</dbReference>
<dbReference type="InterPro" id="IPR009725">
    <property type="entry name" value="3_dmu_93_MTrfase"/>
</dbReference>
<accession>Q8ET59</accession>
<evidence type="ECO:0000313" key="2">
    <source>
        <dbReference type="EMBL" id="BAC12359.1"/>
    </source>
</evidence>
<evidence type="ECO:0000259" key="1">
    <source>
        <dbReference type="Pfam" id="PF06983"/>
    </source>
</evidence>
<dbReference type="Proteomes" id="UP000000822">
    <property type="component" value="Chromosome"/>
</dbReference>
<dbReference type="PANTHER" id="PTHR33990">
    <property type="entry name" value="PROTEIN YJDN-RELATED"/>
    <property type="match status" value="1"/>
</dbReference>
<protein>
    <submittedName>
        <fullName evidence="2">Hypothetical conserved protein</fullName>
    </submittedName>
</protein>
<reference evidence="2 3" key="1">
    <citation type="journal article" date="2001" name="FEMS Microbiol. Lett.">
        <title>Oceanobacillus iheyensis gen. nov., sp. nov., a deep-sea extremely halotolerant and alkaliphilic species isolated from a depth of 1050 m on the Iheya Ridge.</title>
        <authorList>
            <person name="Lu J."/>
            <person name="Nogi Y."/>
            <person name="Takami H."/>
        </authorList>
    </citation>
    <scope>NUCLEOTIDE SEQUENCE [LARGE SCALE GENOMIC DNA]</scope>
    <source>
        <strain evidence="3">DSM 14371 / CIP 107618 / JCM 11309 / KCTC 3954 / HTE831</strain>
    </source>
</reference>